<evidence type="ECO:0000313" key="4">
    <source>
        <dbReference type="Proteomes" id="UP000001058"/>
    </source>
</evidence>
<evidence type="ECO:0000256" key="2">
    <source>
        <dbReference type="SAM" id="Phobius"/>
    </source>
</evidence>
<keyword evidence="2" id="KW-1133">Transmembrane helix</keyword>
<accession>D8U0T0</accession>
<feature type="region of interest" description="Disordered" evidence="1">
    <location>
        <begin position="358"/>
        <end position="427"/>
    </location>
</feature>
<dbReference type="KEGG" id="vcn:VOLCADRAFT_92913"/>
<evidence type="ECO:0000313" key="3">
    <source>
        <dbReference type="EMBL" id="EFJ46768.1"/>
    </source>
</evidence>
<evidence type="ECO:0008006" key="5">
    <source>
        <dbReference type="Google" id="ProtNLM"/>
    </source>
</evidence>
<organism evidence="4">
    <name type="scientific">Volvox carteri f. nagariensis</name>
    <dbReference type="NCBI Taxonomy" id="3068"/>
    <lineage>
        <taxon>Eukaryota</taxon>
        <taxon>Viridiplantae</taxon>
        <taxon>Chlorophyta</taxon>
        <taxon>core chlorophytes</taxon>
        <taxon>Chlorophyceae</taxon>
        <taxon>CS clade</taxon>
        <taxon>Chlamydomonadales</taxon>
        <taxon>Volvocaceae</taxon>
        <taxon>Volvox</taxon>
    </lineage>
</organism>
<evidence type="ECO:0000256" key="1">
    <source>
        <dbReference type="SAM" id="MobiDB-lite"/>
    </source>
</evidence>
<dbReference type="GeneID" id="9628474"/>
<dbReference type="AlphaFoldDB" id="D8U0T0"/>
<keyword evidence="2" id="KW-0472">Membrane</keyword>
<keyword evidence="4" id="KW-1185">Reference proteome</keyword>
<feature type="transmembrane region" description="Helical" evidence="2">
    <location>
        <begin position="432"/>
        <end position="454"/>
    </location>
</feature>
<protein>
    <recommendedName>
        <fullName evidence="5">Apple domain-containing protein</fullName>
    </recommendedName>
</protein>
<name>D8U0T0_VOLCA</name>
<dbReference type="RefSeq" id="XP_002952297.1">
    <property type="nucleotide sequence ID" value="XM_002952251.1"/>
</dbReference>
<feature type="compositionally biased region" description="Low complexity" evidence="1">
    <location>
        <begin position="418"/>
        <end position="427"/>
    </location>
</feature>
<dbReference type="Gene3D" id="2.60.120.260">
    <property type="entry name" value="Galactose-binding domain-like"/>
    <property type="match status" value="1"/>
</dbReference>
<feature type="compositionally biased region" description="Polar residues" evidence="1">
    <location>
        <begin position="379"/>
        <end position="395"/>
    </location>
</feature>
<dbReference type="Proteomes" id="UP000001058">
    <property type="component" value="Unassembled WGS sequence"/>
</dbReference>
<reference evidence="3 4" key="1">
    <citation type="journal article" date="2010" name="Science">
        <title>Genomic analysis of organismal complexity in the multicellular green alga Volvox carteri.</title>
        <authorList>
            <person name="Prochnik S.E."/>
            <person name="Umen J."/>
            <person name="Nedelcu A.M."/>
            <person name="Hallmann A."/>
            <person name="Miller S.M."/>
            <person name="Nishii I."/>
            <person name="Ferris P."/>
            <person name="Kuo A."/>
            <person name="Mitros T."/>
            <person name="Fritz-Laylin L.K."/>
            <person name="Hellsten U."/>
            <person name="Chapman J."/>
            <person name="Simakov O."/>
            <person name="Rensing S.A."/>
            <person name="Terry A."/>
            <person name="Pangilinan J."/>
            <person name="Kapitonov V."/>
            <person name="Jurka J."/>
            <person name="Salamov A."/>
            <person name="Shapiro H."/>
            <person name="Schmutz J."/>
            <person name="Grimwood J."/>
            <person name="Lindquist E."/>
            <person name="Lucas S."/>
            <person name="Grigoriev I.V."/>
            <person name="Schmitt R."/>
            <person name="Kirk D."/>
            <person name="Rokhsar D.S."/>
        </authorList>
    </citation>
    <scope>NUCLEOTIDE SEQUENCE [LARGE SCALE GENOMIC DNA]</scope>
    <source>
        <strain evidence="4">f. Nagariensis / Eve</strain>
    </source>
</reference>
<dbReference type="InParanoid" id="D8U0T0"/>
<dbReference type="InterPro" id="IPR008979">
    <property type="entry name" value="Galactose-bd-like_sf"/>
</dbReference>
<dbReference type="SUPFAM" id="SSF49785">
    <property type="entry name" value="Galactose-binding domain-like"/>
    <property type="match status" value="1"/>
</dbReference>
<dbReference type="EMBL" id="GL378349">
    <property type="protein sequence ID" value="EFJ46768.1"/>
    <property type="molecule type" value="Genomic_DNA"/>
</dbReference>
<gene>
    <name evidence="3" type="ORF">VOLCADRAFT_92913</name>
</gene>
<proteinExistence type="predicted"/>
<dbReference type="OrthoDB" id="550804at2759"/>
<dbReference type="Gene3D" id="3.50.4.10">
    <property type="entry name" value="Hepatocyte Growth Factor"/>
    <property type="match status" value="1"/>
</dbReference>
<keyword evidence="2" id="KW-0812">Transmembrane</keyword>
<sequence>MPPLNNPGVRSFDHPHRNPFSPLAWRLFLLYAAGLAQPRPPPPPPPPMTNIAIGRTIFASSLLSNEYPPTYANDGIIPPNGGNSSTFISTRTPGGQWLTIDFVRNNSTNSTPSVNLAVAELQVMYGAGYGIDSAALSTSIQPDEAACCQACYTSAPCLYWDYVRSTGTCRLKGDQGPTLPPGQSIPGFYRDTDRMAGAKRGVSTFNLTTVWQDPRAISIFSDPEALNTARNRTGKQSWFIHFHKTFTTPVPITGATFRLGANRYSGLLFVNGIEPSPSIGTGDKIYSSVNLTAGLNMLVIRIFNLQGFTWASGLLFAPNKTLLLVPPTTATITPITKVAGAAIPQFTLAAAAISSPTTSIARKPSSPPDLSRGQGASFAPNTDSTSEDLSTSIHSVVQRESAAEPPTLLVSSAEERSSSGSGSKSKMTSVKVGISAGVTAAAVVIAAVVGVYLWTRQCYQKRRLLQGGLSLSLSSARLFYAAAKVAPEPTPYARSPPVPSVCDCRTEEEKGGDDPS</sequence>